<keyword evidence="2" id="KW-1185">Reference proteome</keyword>
<sequence length="395" mass="42605">MQAVATGLLLLAAVVFLLTPDDGAWGYVHAAAEASMVGAVADWFAVTALFRHPLGVPVPHTAIIPRRKDDIGRALEDFVATNFLTGPTARDRWVRAGVSARAARWVGREENARSVVTELLPAARRALAAADRRTVAEVAGEHLLPRLAREPLAPLAGRWLEEVLRTGAHRRLVDLVVDEAVDWLTAHPERVQFIVRTRAPWWSPQWVDDAVVERIHAELLGWARDVQRQPDHRVRASVDDLLGDLARDLQHDPGTAEAMARLQERVLTDPSAATTVAELWEGLAVVLDEALADPDGVLPRRAATALAEAARGVAADPAVCASLDERSAEVVGALVERHGSELAGVISDTVAGWDATQTAELLEAYVGKDLQFIRINGTVVGGLVGLVLHALTQVL</sequence>
<dbReference type="InterPro" id="IPR007383">
    <property type="entry name" value="DUF445"/>
</dbReference>
<evidence type="ECO:0000313" key="2">
    <source>
        <dbReference type="Proteomes" id="UP000234206"/>
    </source>
</evidence>
<dbReference type="Pfam" id="PF04286">
    <property type="entry name" value="DUF445"/>
    <property type="match status" value="1"/>
</dbReference>
<reference evidence="1 2" key="1">
    <citation type="submission" date="2017-12" db="EMBL/GenBank/DDBJ databases">
        <title>Phylogenetic diversity of female urinary microbiome.</title>
        <authorList>
            <person name="Thomas-White K."/>
            <person name="Wolfe A.J."/>
        </authorList>
    </citation>
    <scope>NUCLEOTIDE SEQUENCE [LARGE SCALE GENOMIC DNA]</scope>
    <source>
        <strain evidence="1 2">UMB1298</strain>
    </source>
</reference>
<name>A0A2I1PAA5_9MICO</name>
<dbReference type="AlphaFoldDB" id="A0A2I1PAA5"/>
<gene>
    <name evidence="1" type="ORF">CYJ76_07385</name>
</gene>
<dbReference type="GO" id="GO:0005886">
    <property type="term" value="C:plasma membrane"/>
    <property type="evidence" value="ECO:0007669"/>
    <property type="project" value="TreeGrafter"/>
</dbReference>
<evidence type="ECO:0000313" key="1">
    <source>
        <dbReference type="EMBL" id="PKZ41554.1"/>
    </source>
</evidence>
<dbReference type="OrthoDB" id="9769590at2"/>
<dbReference type="EMBL" id="PKIZ01000012">
    <property type="protein sequence ID" value="PKZ41554.1"/>
    <property type="molecule type" value="Genomic_DNA"/>
</dbReference>
<dbReference type="PANTHER" id="PTHR38442">
    <property type="entry name" value="INNER MEMBRANE PROTEIN-RELATED"/>
    <property type="match status" value="1"/>
</dbReference>
<organism evidence="1 2">
    <name type="scientific">Kytococcus schroeteri</name>
    <dbReference type="NCBI Taxonomy" id="138300"/>
    <lineage>
        <taxon>Bacteria</taxon>
        <taxon>Bacillati</taxon>
        <taxon>Actinomycetota</taxon>
        <taxon>Actinomycetes</taxon>
        <taxon>Micrococcales</taxon>
        <taxon>Kytococcaceae</taxon>
        <taxon>Kytococcus</taxon>
    </lineage>
</organism>
<dbReference type="PANTHER" id="PTHR38442:SF1">
    <property type="entry name" value="INNER MEMBRANE PROTEIN"/>
    <property type="match status" value="1"/>
</dbReference>
<accession>A0A2I1PAA5</accession>
<dbReference type="Proteomes" id="UP000234206">
    <property type="component" value="Unassembled WGS sequence"/>
</dbReference>
<proteinExistence type="predicted"/>
<comment type="caution">
    <text evidence="1">The sequence shown here is derived from an EMBL/GenBank/DDBJ whole genome shotgun (WGS) entry which is preliminary data.</text>
</comment>
<protein>
    <submittedName>
        <fullName evidence="1">DUF445 domain-containing protein</fullName>
    </submittedName>
</protein>